<reference evidence="1 2" key="1">
    <citation type="journal article" date="2022" name="Gigascience">
        <title>A chromosome-level genome assembly and annotation of the desert horned lizard, Phrynosoma platyrhinos, provides insight into chromosomal rearrangements among reptiles.</title>
        <authorList>
            <person name="Koochekian N."/>
            <person name="Ascanio A."/>
            <person name="Farleigh K."/>
            <person name="Card D.C."/>
            <person name="Schield D.R."/>
            <person name="Castoe T.A."/>
            <person name="Jezkova T."/>
        </authorList>
    </citation>
    <scope>NUCLEOTIDE SEQUENCE [LARGE SCALE GENOMIC DNA]</scope>
    <source>
        <strain evidence="1">NK-2021</strain>
    </source>
</reference>
<sequence length="90" mass="10081">MTNKAASFPVKQICATAWRRIAWAASTPAPNAIPPSVGQNVAATEDGCTIRFRQRLDTLSDFHFETLISNSFLDILLCKTVAEHLFYFIY</sequence>
<keyword evidence="2" id="KW-1185">Reference proteome</keyword>
<gene>
    <name evidence="1" type="ORF">JD844_008924</name>
</gene>
<evidence type="ECO:0000313" key="2">
    <source>
        <dbReference type="Proteomes" id="UP000826234"/>
    </source>
</evidence>
<proteinExistence type="predicted"/>
<comment type="caution">
    <text evidence="1">The sequence shown here is derived from an EMBL/GenBank/DDBJ whole genome shotgun (WGS) entry which is preliminary data.</text>
</comment>
<accession>A0ABQ7TEG6</accession>
<evidence type="ECO:0000313" key="1">
    <source>
        <dbReference type="EMBL" id="KAH0628141.1"/>
    </source>
</evidence>
<protein>
    <submittedName>
        <fullName evidence="1">Uncharacterized protein</fullName>
    </submittedName>
</protein>
<dbReference type="EMBL" id="JAIPUX010000439">
    <property type="protein sequence ID" value="KAH0628141.1"/>
    <property type="molecule type" value="Genomic_DNA"/>
</dbReference>
<name>A0ABQ7TEG6_PHRPL</name>
<dbReference type="Proteomes" id="UP000826234">
    <property type="component" value="Unassembled WGS sequence"/>
</dbReference>
<organism evidence="1 2">
    <name type="scientific">Phrynosoma platyrhinos</name>
    <name type="common">Desert horned lizard</name>
    <dbReference type="NCBI Taxonomy" id="52577"/>
    <lineage>
        <taxon>Eukaryota</taxon>
        <taxon>Metazoa</taxon>
        <taxon>Chordata</taxon>
        <taxon>Craniata</taxon>
        <taxon>Vertebrata</taxon>
        <taxon>Euteleostomi</taxon>
        <taxon>Lepidosauria</taxon>
        <taxon>Squamata</taxon>
        <taxon>Bifurcata</taxon>
        <taxon>Unidentata</taxon>
        <taxon>Episquamata</taxon>
        <taxon>Toxicofera</taxon>
        <taxon>Iguania</taxon>
        <taxon>Phrynosomatidae</taxon>
        <taxon>Phrynosomatinae</taxon>
        <taxon>Phrynosoma</taxon>
    </lineage>
</organism>